<evidence type="ECO:0000256" key="1">
    <source>
        <dbReference type="SAM" id="MobiDB-lite"/>
    </source>
</evidence>
<dbReference type="GO" id="GO:0005794">
    <property type="term" value="C:Golgi apparatus"/>
    <property type="evidence" value="ECO:0007669"/>
    <property type="project" value="TreeGrafter"/>
</dbReference>
<dbReference type="GO" id="GO:0030139">
    <property type="term" value="C:endocytic vesicle"/>
    <property type="evidence" value="ECO:0007669"/>
    <property type="project" value="TreeGrafter"/>
</dbReference>
<dbReference type="Proteomes" id="UP000694406">
    <property type="component" value="Unplaced"/>
</dbReference>
<reference evidence="2" key="1">
    <citation type="submission" date="2025-08" db="UniProtKB">
        <authorList>
            <consortium name="Ensembl"/>
        </authorList>
    </citation>
    <scope>IDENTIFICATION</scope>
</reference>
<accession>A0A8C5S7F5</accession>
<protein>
    <recommendedName>
        <fullName evidence="4">HEAT repeat-containing protein 5B</fullName>
    </recommendedName>
</protein>
<evidence type="ECO:0000313" key="3">
    <source>
        <dbReference type="Proteomes" id="UP000694406"/>
    </source>
</evidence>
<feature type="region of interest" description="Disordered" evidence="1">
    <location>
        <begin position="262"/>
        <end position="284"/>
    </location>
</feature>
<dbReference type="InterPro" id="IPR016024">
    <property type="entry name" value="ARM-type_fold"/>
</dbReference>
<dbReference type="GO" id="GO:0005829">
    <property type="term" value="C:cytosol"/>
    <property type="evidence" value="ECO:0007669"/>
    <property type="project" value="GOC"/>
</dbReference>
<keyword evidence="3" id="KW-1185">Reference proteome</keyword>
<dbReference type="Pfam" id="PF25468">
    <property type="entry name" value="HEAT_HEATR5A"/>
    <property type="match status" value="1"/>
</dbReference>
<dbReference type="Ensembl" id="ENSLLTT00000013839.1">
    <property type="protein sequence ID" value="ENSLLTP00000013327.1"/>
    <property type="gene ID" value="ENSLLTG00000010179.1"/>
</dbReference>
<evidence type="ECO:0008006" key="4">
    <source>
        <dbReference type="Google" id="ProtNLM"/>
    </source>
</evidence>
<reference evidence="2" key="2">
    <citation type="submission" date="2025-09" db="UniProtKB">
        <authorList>
            <consortium name="Ensembl"/>
        </authorList>
    </citation>
    <scope>IDENTIFICATION</scope>
</reference>
<dbReference type="SUPFAM" id="SSF48371">
    <property type="entry name" value="ARM repeat"/>
    <property type="match status" value="1"/>
</dbReference>
<sequence>MLHALYLKVYVVAMKIKKEAETKPKKAAKNGGDDDDDDYGTVDELPPDSLITLVQPELPTLSRLWLAALKDYALLTLPAEFASQLPSDGGAFYTPETIDTARLHYRNSWTPILHAVALWLNSTGFNACETTEDASAATPPQKHATPIMLNTASETPPSTKTLQEINKDRMHLILGVSIQFLCSPRPEEPVEHVMSCLQAVHTLLDSSCARTHIAEDQLLGVELLSVLHRLLLTCNPPSVQLLVTEVVQQIIRAAQDHLQEKRNTLNEEDAKEKDSSCGLGEGGDSGGLIPGKSLVFAAMELLMFILVRHMPHLSTKMSDSPSHSFSKIQLPEESARLVAATVAILSDLPTLCSPAGSMTILPTILFLIIQVLKDTAVKTVGNQVLPPVSAALQGLKNIVTLPMTMNENIHKQWTNLIRSTLASILEYSQPEASKPTLDEVSMLTAITLFLWSASTEIIGVQALQNGCINRFKTALNSSDPWVQAKCYHLLLSIFQHTNRALSTPYIHSLAPIMVEKLKGVEKNRPNNKTELLAIQEGIKVLETLVALSEEQNSKYLDCELPYLSYNYIHIYICVCVCVCLCVCAVQLPSGIIPRHCSAFKVVATFQQKNSSPSSSFFMDVGLTAFGLNRGWPILIGWEFWSVFTADFEFD</sequence>
<dbReference type="GO" id="GO:0008104">
    <property type="term" value="P:intracellular protein localization"/>
    <property type="evidence" value="ECO:0007669"/>
    <property type="project" value="TreeGrafter"/>
</dbReference>
<feature type="compositionally biased region" description="Basic and acidic residues" evidence="1">
    <location>
        <begin position="262"/>
        <end position="275"/>
    </location>
</feature>
<evidence type="ECO:0000313" key="2">
    <source>
        <dbReference type="Ensembl" id="ENSLLTP00000013327.1"/>
    </source>
</evidence>
<dbReference type="AlphaFoldDB" id="A0A8C5S7F5"/>
<dbReference type="GO" id="GO:0042147">
    <property type="term" value="P:retrograde transport, endosome to Golgi"/>
    <property type="evidence" value="ECO:0007669"/>
    <property type="project" value="TreeGrafter"/>
</dbReference>
<organism evidence="2 3">
    <name type="scientific">Laticauda laticaudata</name>
    <name type="common">Blue-ringed sea krait</name>
    <name type="synonym">Blue-lipped sea krait</name>
    <dbReference type="NCBI Taxonomy" id="8630"/>
    <lineage>
        <taxon>Eukaryota</taxon>
        <taxon>Metazoa</taxon>
        <taxon>Chordata</taxon>
        <taxon>Craniata</taxon>
        <taxon>Vertebrata</taxon>
        <taxon>Euteleostomi</taxon>
        <taxon>Lepidosauria</taxon>
        <taxon>Squamata</taxon>
        <taxon>Bifurcata</taxon>
        <taxon>Unidentata</taxon>
        <taxon>Episquamata</taxon>
        <taxon>Toxicofera</taxon>
        <taxon>Serpentes</taxon>
        <taxon>Colubroidea</taxon>
        <taxon>Elapidae</taxon>
        <taxon>Laticaudinae</taxon>
        <taxon>Laticauda</taxon>
    </lineage>
</organism>
<dbReference type="GeneTree" id="ENSGT00390000006205"/>
<name>A0A8C5S7F5_LATLA</name>
<dbReference type="PANTHER" id="PTHR21663">
    <property type="entry name" value="HYPOTHETICAL HEAT DOMAIN-CONTAINING"/>
    <property type="match status" value="1"/>
</dbReference>
<proteinExistence type="predicted"/>
<dbReference type="InterPro" id="IPR040108">
    <property type="entry name" value="Laa1/Sip1/HEATR5"/>
</dbReference>
<dbReference type="PANTHER" id="PTHR21663:SF2">
    <property type="entry name" value="HEAT REPEAT-CONTAINING PROTEIN 5B"/>
    <property type="match status" value="1"/>
</dbReference>
<dbReference type="GO" id="GO:0016020">
    <property type="term" value="C:membrane"/>
    <property type="evidence" value="ECO:0007669"/>
    <property type="project" value="TreeGrafter"/>
</dbReference>
<dbReference type="GO" id="GO:0006897">
    <property type="term" value="P:endocytosis"/>
    <property type="evidence" value="ECO:0007669"/>
    <property type="project" value="TreeGrafter"/>
</dbReference>